<organism evidence="1 2">
    <name type="scientific">Listeria grandensis</name>
    <dbReference type="NCBI Taxonomy" id="1494963"/>
    <lineage>
        <taxon>Bacteria</taxon>
        <taxon>Bacillati</taxon>
        <taxon>Bacillota</taxon>
        <taxon>Bacilli</taxon>
        <taxon>Bacillales</taxon>
        <taxon>Listeriaceae</taxon>
        <taxon>Listeria</taxon>
    </lineage>
</organism>
<dbReference type="RefSeq" id="WP_185527893.1">
    <property type="nucleotide sequence ID" value="NZ_JAARWN010000025.1"/>
</dbReference>
<evidence type="ECO:0000313" key="1">
    <source>
        <dbReference type="EMBL" id="MBC1937816.1"/>
    </source>
</evidence>
<proteinExistence type="predicted"/>
<dbReference type="Proteomes" id="UP000535908">
    <property type="component" value="Unassembled WGS sequence"/>
</dbReference>
<comment type="caution">
    <text evidence="1">The sequence shown here is derived from an EMBL/GenBank/DDBJ whole genome shotgun (WGS) entry which is preliminary data.</text>
</comment>
<reference evidence="1 2" key="1">
    <citation type="submission" date="2020-03" db="EMBL/GenBank/DDBJ databases">
        <title>Soil Listeria distribution.</title>
        <authorList>
            <person name="Liao J."/>
            <person name="Wiedmann M."/>
        </authorList>
    </citation>
    <scope>NUCLEOTIDE SEQUENCE [LARGE SCALE GENOMIC DNA]</scope>
    <source>
        <strain evidence="1 2">FSL L7-0741</strain>
    </source>
</reference>
<name>A0A7X0Y6C1_9LIST</name>
<accession>A0A7X0Y6C1</accession>
<dbReference type="AlphaFoldDB" id="A0A7X0Y6C1"/>
<dbReference type="EMBL" id="JAARWN010000025">
    <property type="protein sequence ID" value="MBC1937816.1"/>
    <property type="molecule type" value="Genomic_DNA"/>
</dbReference>
<evidence type="ECO:0000313" key="2">
    <source>
        <dbReference type="Proteomes" id="UP000535908"/>
    </source>
</evidence>
<gene>
    <name evidence="1" type="ORF">HCA69_15715</name>
</gene>
<sequence>MQVQEKQQRIVERLKTEWRFLLKLGDTNKAYYDIDHFESFQWLVSAELVHALFDDEMIVFEGLTKQGEKLRDALHFYMDGKTGMMPILLFDQKGFPVQVFITMEEAAEQLGMSKKSTQFYLETGGGGISGQQLKFIIE</sequence>
<protein>
    <submittedName>
        <fullName evidence="1">Uncharacterized protein</fullName>
    </submittedName>
</protein>